<feature type="binding site" evidence="14">
    <location>
        <position position="186"/>
    </location>
    <ligand>
        <name>Zn(2+)</name>
        <dbReference type="ChEBI" id="CHEBI:29105"/>
        <label>2</label>
    </ligand>
</feature>
<keyword evidence="14" id="KW-0479">Metal-binding</keyword>
<dbReference type="EC" id="3.1.3.1" evidence="2"/>
<dbReference type="InterPro" id="IPR001952">
    <property type="entry name" value="Alkaline_phosphatase"/>
</dbReference>
<dbReference type="SMART" id="SM00098">
    <property type="entry name" value="alkPPc"/>
    <property type="match status" value="1"/>
</dbReference>
<dbReference type="EMBL" id="CAHIKZ030002479">
    <property type="protein sequence ID" value="CAE1287588.1"/>
    <property type="molecule type" value="Genomic_DNA"/>
</dbReference>
<evidence type="ECO:0000256" key="11">
    <source>
        <dbReference type="ARBA" id="ARBA00048929"/>
    </source>
</evidence>
<evidence type="ECO:0000256" key="7">
    <source>
        <dbReference type="ARBA" id="ARBA00040525"/>
    </source>
</evidence>
<organism evidence="15 16">
    <name type="scientific">Acanthosepion pharaonis</name>
    <name type="common">Pharaoh cuttlefish</name>
    <name type="synonym">Sepia pharaonis</name>
    <dbReference type="NCBI Taxonomy" id="158019"/>
    <lineage>
        <taxon>Eukaryota</taxon>
        <taxon>Metazoa</taxon>
        <taxon>Spiralia</taxon>
        <taxon>Lophotrochozoa</taxon>
        <taxon>Mollusca</taxon>
        <taxon>Cephalopoda</taxon>
        <taxon>Coleoidea</taxon>
        <taxon>Decapodiformes</taxon>
        <taxon>Sepiida</taxon>
        <taxon>Sepiina</taxon>
        <taxon>Sepiidae</taxon>
        <taxon>Acanthosepion</taxon>
    </lineage>
</organism>
<gene>
    <name evidence="15" type="ORF">SPHA_46687</name>
</gene>
<feature type="binding site" evidence="14">
    <location>
        <position position="109"/>
    </location>
    <ligand>
        <name>Zn(2+)</name>
        <dbReference type="ChEBI" id="CHEBI:29105"/>
        <label>2</label>
    </ligand>
</feature>
<dbReference type="AlphaFoldDB" id="A0A812D5W2"/>
<dbReference type="Proteomes" id="UP000597762">
    <property type="component" value="Unassembled WGS sequence"/>
</dbReference>
<evidence type="ECO:0000256" key="12">
    <source>
        <dbReference type="ARBA" id="ARBA00049444"/>
    </source>
</evidence>
<evidence type="ECO:0000313" key="15">
    <source>
        <dbReference type="EMBL" id="CAE1287588.1"/>
    </source>
</evidence>
<keyword evidence="3" id="KW-0091">Biomineralization</keyword>
<feature type="binding site" evidence="14">
    <location>
        <position position="63"/>
    </location>
    <ligand>
        <name>Mg(2+)</name>
        <dbReference type="ChEBI" id="CHEBI:18420"/>
    </ligand>
</feature>
<comment type="subcellular location">
    <subcellularLocation>
        <location evidence="6">Extracellular vesicle membrane</location>
        <topology evidence="6">Lipid-anchor</topology>
        <topology evidence="6">GPI-anchor</topology>
    </subcellularLocation>
</comment>
<feature type="binding site" evidence="14">
    <location>
        <position position="68"/>
    </location>
    <ligand>
        <name>Zn(2+)</name>
        <dbReference type="ChEBI" id="CHEBI:29105"/>
        <label>2</label>
    </ligand>
</feature>
<evidence type="ECO:0000256" key="10">
    <source>
        <dbReference type="ARBA" id="ARBA00048778"/>
    </source>
</evidence>
<keyword evidence="16" id="KW-1185">Reference proteome</keyword>
<evidence type="ECO:0000256" key="5">
    <source>
        <dbReference type="ARBA" id="ARBA00036923"/>
    </source>
</evidence>
<dbReference type="GO" id="GO:0046872">
    <property type="term" value="F:metal ion binding"/>
    <property type="evidence" value="ECO:0007669"/>
    <property type="project" value="UniProtKB-KW"/>
</dbReference>
<dbReference type="PANTHER" id="PTHR11596:SF74">
    <property type="entry name" value="ALKALINE PHOSPHATASE, TISSUE-NONSPECIFIC ISOZYME"/>
    <property type="match status" value="1"/>
</dbReference>
<comment type="catalytic activity">
    <reaction evidence="13">
        <text>ADP + H2O = AMP + phosphate + H(+)</text>
        <dbReference type="Rhea" id="RHEA:61436"/>
        <dbReference type="ChEBI" id="CHEBI:15377"/>
        <dbReference type="ChEBI" id="CHEBI:15378"/>
        <dbReference type="ChEBI" id="CHEBI:43474"/>
        <dbReference type="ChEBI" id="CHEBI:456215"/>
        <dbReference type="ChEBI" id="CHEBI:456216"/>
    </reaction>
    <physiologicalReaction direction="left-to-right" evidence="13">
        <dbReference type="Rhea" id="RHEA:61437"/>
    </physiologicalReaction>
</comment>
<dbReference type="InterPro" id="IPR017850">
    <property type="entry name" value="Alkaline_phosphatase_core_sf"/>
</dbReference>
<comment type="cofactor">
    <cofactor evidence="14">
        <name>Mg(2+)</name>
        <dbReference type="ChEBI" id="CHEBI:18420"/>
    </cofactor>
    <text evidence="14">Binds 1 Mg(2+) ion.</text>
</comment>
<evidence type="ECO:0000256" key="4">
    <source>
        <dbReference type="ARBA" id="ARBA00036105"/>
    </source>
</evidence>
<dbReference type="SUPFAM" id="SSF53649">
    <property type="entry name" value="Alkaline phosphatase-like"/>
    <property type="match status" value="1"/>
</dbReference>
<evidence type="ECO:0000256" key="13">
    <source>
        <dbReference type="ARBA" id="ARBA00049526"/>
    </source>
</evidence>
<dbReference type="Pfam" id="PF00245">
    <property type="entry name" value="Alk_phosphatase"/>
    <property type="match status" value="1"/>
</dbReference>
<dbReference type="CDD" id="cd16012">
    <property type="entry name" value="ALP"/>
    <property type="match status" value="1"/>
</dbReference>
<keyword evidence="14" id="KW-0862">Zinc</keyword>
<comment type="caution">
    <text evidence="15">The sequence shown here is derived from an EMBL/GenBank/DDBJ whole genome shotgun (WGS) entry which is preliminary data.</text>
</comment>
<sequence length="265" mass="29292">MEDFKKVDPKKTDYLLGLFEPSHLQYEMYRKETGNTDPTLAELTEKAIQILQKNDKGFFLLVEGGRIDHGHHNNVAKEALTETVSFDDAIVKALQMVNEKETLTVVTADHSHVFNIAGYPPRGTKLLDKIPDDVHEKPPSDNKPMTILVYGNGPGYNSTRQNLTGVDTTRNDYQQQSAVPKKRETHGGEDLAVFAKGPMAHIFRGVREQVFIPAAIAYASCVGDNLAHCDGIKPTTPTNSGNMAENRLKASLVFLTASMILSIQI</sequence>
<evidence type="ECO:0000256" key="1">
    <source>
        <dbReference type="ARBA" id="ARBA00011738"/>
    </source>
</evidence>
<dbReference type="Gene3D" id="3.40.720.10">
    <property type="entry name" value="Alkaline Phosphatase, subunit A"/>
    <property type="match status" value="1"/>
</dbReference>
<comment type="catalytic activity">
    <reaction evidence="10">
        <text>ATP + H2O = ADP + phosphate + H(+)</text>
        <dbReference type="Rhea" id="RHEA:13065"/>
        <dbReference type="ChEBI" id="CHEBI:15377"/>
        <dbReference type="ChEBI" id="CHEBI:15378"/>
        <dbReference type="ChEBI" id="CHEBI:30616"/>
        <dbReference type="ChEBI" id="CHEBI:43474"/>
        <dbReference type="ChEBI" id="CHEBI:456216"/>
    </reaction>
    <physiologicalReaction direction="left-to-right" evidence="10">
        <dbReference type="Rhea" id="RHEA:13066"/>
    </physiologicalReaction>
</comment>
<comment type="catalytic activity">
    <reaction evidence="12">
        <text>pyridoxal 5'-phosphate + H2O = pyridoxal + phosphate</text>
        <dbReference type="Rhea" id="RHEA:20533"/>
        <dbReference type="ChEBI" id="CHEBI:15377"/>
        <dbReference type="ChEBI" id="CHEBI:17310"/>
        <dbReference type="ChEBI" id="CHEBI:43474"/>
        <dbReference type="ChEBI" id="CHEBI:597326"/>
    </reaction>
    <physiologicalReaction direction="left-to-right" evidence="12">
        <dbReference type="Rhea" id="RHEA:20534"/>
    </physiologicalReaction>
</comment>
<evidence type="ECO:0000256" key="8">
    <source>
        <dbReference type="ARBA" id="ARBA00042603"/>
    </source>
</evidence>
<feature type="binding site" evidence="14">
    <location>
        <position position="110"/>
    </location>
    <ligand>
        <name>Zn(2+)</name>
        <dbReference type="ChEBI" id="CHEBI:29105"/>
        <label>2</label>
    </ligand>
</feature>
<comment type="subunit">
    <text evidence="1">Homodimer.</text>
</comment>
<evidence type="ECO:0000256" key="14">
    <source>
        <dbReference type="PIRSR" id="PIRSR601952-2"/>
    </source>
</evidence>
<accession>A0A812D5W2</accession>
<evidence type="ECO:0000313" key="16">
    <source>
        <dbReference type="Proteomes" id="UP000597762"/>
    </source>
</evidence>
<keyword evidence="15" id="KW-0378">Hydrolase</keyword>
<evidence type="ECO:0000256" key="9">
    <source>
        <dbReference type="ARBA" id="ARBA00048097"/>
    </source>
</evidence>
<comment type="catalytic activity">
    <reaction evidence="5">
        <text>AMP + H2O = adenosine + phosphate</text>
        <dbReference type="Rhea" id="RHEA:29375"/>
        <dbReference type="ChEBI" id="CHEBI:15377"/>
        <dbReference type="ChEBI" id="CHEBI:16335"/>
        <dbReference type="ChEBI" id="CHEBI:43474"/>
        <dbReference type="ChEBI" id="CHEBI:456215"/>
    </reaction>
    <physiologicalReaction direction="left-to-right" evidence="5">
        <dbReference type="Rhea" id="RHEA:29376"/>
    </physiologicalReaction>
</comment>
<comment type="catalytic activity">
    <reaction evidence="9">
        <text>diphosphate + H2O = 2 phosphate + H(+)</text>
        <dbReference type="Rhea" id="RHEA:24576"/>
        <dbReference type="ChEBI" id="CHEBI:15377"/>
        <dbReference type="ChEBI" id="CHEBI:15378"/>
        <dbReference type="ChEBI" id="CHEBI:33019"/>
        <dbReference type="ChEBI" id="CHEBI:43474"/>
    </reaction>
    <physiologicalReaction direction="left-to-right" evidence="9">
        <dbReference type="Rhea" id="RHEA:24577"/>
    </physiologicalReaction>
</comment>
<keyword evidence="14" id="KW-0460">Magnesium</keyword>
<protein>
    <recommendedName>
        <fullName evidence="7">Alkaline phosphatase, tissue-nonspecific isozyme</fullName>
        <ecNumber evidence="2">3.1.3.1</ecNumber>
    </recommendedName>
    <alternativeName>
        <fullName evidence="8">Phosphoamidase</fullName>
    </alternativeName>
</protein>
<evidence type="ECO:0000256" key="3">
    <source>
        <dbReference type="ARBA" id="ARBA00022591"/>
    </source>
</evidence>
<feature type="binding site" evidence="14">
    <location>
        <position position="72"/>
    </location>
    <ligand>
        <name>Zn(2+)</name>
        <dbReference type="ChEBI" id="CHEBI:29105"/>
        <label>2</label>
    </ligand>
</feature>
<reference evidence="15" key="1">
    <citation type="submission" date="2021-01" db="EMBL/GenBank/DDBJ databases">
        <authorList>
            <person name="Li R."/>
            <person name="Bekaert M."/>
        </authorList>
    </citation>
    <scope>NUCLEOTIDE SEQUENCE</scope>
    <source>
        <strain evidence="15">Farmed</strain>
    </source>
</reference>
<comment type="cofactor">
    <cofactor evidence="14">
        <name>Zn(2+)</name>
        <dbReference type="ChEBI" id="CHEBI:29105"/>
    </cofactor>
    <text evidence="14">Binds 2 Zn(2+) ions.</text>
</comment>
<evidence type="ECO:0000256" key="2">
    <source>
        <dbReference type="ARBA" id="ARBA00012647"/>
    </source>
</evidence>
<dbReference type="GO" id="GO:0004035">
    <property type="term" value="F:alkaline phosphatase activity"/>
    <property type="evidence" value="ECO:0007669"/>
    <property type="project" value="UniProtKB-EC"/>
</dbReference>
<name>A0A812D5W2_ACAPH</name>
<evidence type="ECO:0000256" key="6">
    <source>
        <dbReference type="ARBA" id="ARBA00037828"/>
    </source>
</evidence>
<dbReference type="PANTHER" id="PTHR11596">
    <property type="entry name" value="ALKALINE PHOSPHATASE"/>
    <property type="match status" value="1"/>
</dbReference>
<dbReference type="GO" id="GO:0031214">
    <property type="term" value="P:biomineral tissue development"/>
    <property type="evidence" value="ECO:0007669"/>
    <property type="project" value="UniProtKB-KW"/>
</dbReference>
<dbReference type="OrthoDB" id="5818554at2759"/>
<comment type="catalytic activity">
    <reaction evidence="4">
        <text>a phosphate monoester + H2O = an alcohol + phosphate</text>
        <dbReference type="Rhea" id="RHEA:15017"/>
        <dbReference type="ChEBI" id="CHEBI:15377"/>
        <dbReference type="ChEBI" id="CHEBI:30879"/>
        <dbReference type="ChEBI" id="CHEBI:43474"/>
        <dbReference type="ChEBI" id="CHEBI:67140"/>
        <dbReference type="EC" id="3.1.3.1"/>
    </reaction>
    <physiologicalReaction direction="left-to-right" evidence="4">
        <dbReference type="Rhea" id="RHEA:15018"/>
    </physiologicalReaction>
</comment>
<comment type="catalytic activity">
    <reaction evidence="11">
        <text>phosphoethanolamine + H2O = ethanolamine + phosphate</text>
        <dbReference type="Rhea" id="RHEA:16089"/>
        <dbReference type="ChEBI" id="CHEBI:15377"/>
        <dbReference type="ChEBI" id="CHEBI:43474"/>
        <dbReference type="ChEBI" id="CHEBI:57603"/>
        <dbReference type="ChEBI" id="CHEBI:58190"/>
    </reaction>
    <physiologicalReaction direction="left-to-right" evidence="11">
        <dbReference type="Rhea" id="RHEA:16090"/>
    </physiologicalReaction>
</comment>
<proteinExistence type="predicted"/>